<evidence type="ECO:0000313" key="3">
    <source>
        <dbReference type="EMBL" id="SMX75750.1"/>
    </source>
</evidence>
<name>A0A2H1IKV7_BRELN</name>
<keyword evidence="2" id="KW-0812">Transmembrane</keyword>
<dbReference type="RefSeq" id="WP_101594411.1">
    <property type="nucleotide sequence ID" value="NZ_FXZA01000004.1"/>
</dbReference>
<feature type="transmembrane region" description="Helical" evidence="2">
    <location>
        <begin position="66"/>
        <end position="88"/>
    </location>
</feature>
<feature type="transmembrane region" description="Helical" evidence="2">
    <location>
        <begin position="7"/>
        <end position="26"/>
    </location>
</feature>
<evidence type="ECO:0000256" key="2">
    <source>
        <dbReference type="SAM" id="Phobius"/>
    </source>
</evidence>
<dbReference type="AlphaFoldDB" id="A0A2H1IKV7"/>
<dbReference type="EMBL" id="FXZA01000004">
    <property type="protein sequence ID" value="SMX75750.1"/>
    <property type="molecule type" value="Genomic_DNA"/>
</dbReference>
<reference evidence="3 4" key="1">
    <citation type="submission" date="2017-03" db="EMBL/GenBank/DDBJ databases">
        <authorList>
            <person name="Afonso C.L."/>
            <person name="Miller P.J."/>
            <person name="Scott M.A."/>
            <person name="Spackman E."/>
            <person name="Goraichik I."/>
            <person name="Dimitrov K.M."/>
            <person name="Suarez D.L."/>
            <person name="Swayne D.E."/>
        </authorList>
    </citation>
    <scope>NUCLEOTIDE SEQUENCE [LARGE SCALE GENOMIC DNA]</scope>
    <source>
        <strain evidence="3 4">Mu101</strain>
    </source>
</reference>
<evidence type="ECO:0000256" key="1">
    <source>
        <dbReference type="SAM" id="MobiDB-lite"/>
    </source>
</evidence>
<accession>A0A2H1IKV7</accession>
<feature type="transmembrane region" description="Helical" evidence="2">
    <location>
        <begin position="151"/>
        <end position="171"/>
    </location>
</feature>
<organism evidence="3 4">
    <name type="scientific">Brevibacterium linens</name>
    <dbReference type="NCBI Taxonomy" id="1703"/>
    <lineage>
        <taxon>Bacteria</taxon>
        <taxon>Bacillati</taxon>
        <taxon>Actinomycetota</taxon>
        <taxon>Actinomycetes</taxon>
        <taxon>Micrococcales</taxon>
        <taxon>Brevibacteriaceae</taxon>
        <taxon>Brevibacterium</taxon>
    </lineage>
</organism>
<sequence>MIFRFIGRLFVFGFWLTVGIPLAPVWHDWPSRVEPGGDPEELRERPFDVIIQWLSILWWLSVPPLVLFWLPVPVLTQVGAIAAAYLLARRIAAVRGLGPGFVGWVRLAAAYRVHTIATVVSIVVLCIVHYLSFGTAGTGDHTWPRTMVVITWAWTMVTGVALGVLALRILGPAQVLLLRLRGQMAGVLGVKAEELRPVWHGSDLACAIPDRATTRTTEQITAIALASLPQWEVSRVVTENHQQQLWLTPATEPAVRQRQESSASGGLLGDTGHTESVQPPNDPWEGWRAA</sequence>
<keyword evidence="2" id="KW-1133">Transmembrane helix</keyword>
<feature type="transmembrane region" description="Helical" evidence="2">
    <location>
        <begin position="109"/>
        <end position="131"/>
    </location>
</feature>
<dbReference type="Proteomes" id="UP000234498">
    <property type="component" value="Unassembled WGS sequence"/>
</dbReference>
<feature type="region of interest" description="Disordered" evidence="1">
    <location>
        <begin position="249"/>
        <end position="290"/>
    </location>
</feature>
<protein>
    <submittedName>
        <fullName evidence="3">Uncharacterized protein</fullName>
    </submittedName>
</protein>
<gene>
    <name evidence="3" type="ORF">BLIN101_01301</name>
</gene>
<proteinExistence type="predicted"/>
<evidence type="ECO:0000313" key="4">
    <source>
        <dbReference type="Proteomes" id="UP000234498"/>
    </source>
</evidence>
<keyword evidence="2" id="KW-0472">Membrane</keyword>